<dbReference type="InterPro" id="IPR032432">
    <property type="entry name" value="Radical_SAM_C"/>
</dbReference>
<dbReference type="Gene3D" id="3.80.30.20">
    <property type="entry name" value="tm_1862 like domain"/>
    <property type="match status" value="1"/>
</dbReference>
<dbReference type="Proteomes" id="UP000823860">
    <property type="component" value="Unassembled WGS sequence"/>
</dbReference>
<sequence length="309" mass="35502">MNMTAPYTDFSAFLRRHFSGKVQKLSLDAGFTCPNRDGTKGRGGCTYCNNRTFNPGYCRTDGDIIRQLERGKQFFARKYPEMKYLAYFQAYTNTYGSPDTLRRLYEAALGVADVVGVVIGTRPDCVPDTLLDYLARLRERTFVLVEYGIESTLDRTLRRINRGHTFADTADAIRRTHRRGIPCGGHVILGLPGETREDIWRQAATLSALPLDTLKLHQLQVIRGTRMEREYRERPADFHLFAPDDYLDTVVGYVERLRPGLALERFLSQSPRELLVAPDWGLKNHEFTARLRKKMQETGAYQGRKYMEI</sequence>
<dbReference type="EMBL" id="DWZE01000005">
    <property type="protein sequence ID" value="HJA82402.1"/>
    <property type="molecule type" value="Genomic_DNA"/>
</dbReference>
<dbReference type="InterPro" id="IPR006638">
    <property type="entry name" value="Elp3/MiaA/NifB-like_rSAM"/>
</dbReference>
<evidence type="ECO:0000313" key="8">
    <source>
        <dbReference type="EMBL" id="HJA82402.1"/>
    </source>
</evidence>
<dbReference type="PROSITE" id="PS51918">
    <property type="entry name" value="RADICAL_SAM"/>
    <property type="match status" value="1"/>
</dbReference>
<dbReference type="InterPro" id="IPR039661">
    <property type="entry name" value="ELP3"/>
</dbReference>
<dbReference type="PANTHER" id="PTHR11135:SF1">
    <property type="entry name" value="PROTEIN YHCC"/>
    <property type="match status" value="1"/>
</dbReference>
<feature type="domain" description="Radical SAM core" evidence="7">
    <location>
        <begin position="17"/>
        <end position="258"/>
    </location>
</feature>
<dbReference type="Pfam" id="PF04055">
    <property type="entry name" value="Radical_SAM"/>
    <property type="match status" value="1"/>
</dbReference>
<dbReference type="NCBIfam" id="TIGR01212">
    <property type="entry name" value="TIGR01212 family radical SAM protein"/>
    <property type="match status" value="1"/>
</dbReference>
<evidence type="ECO:0000256" key="1">
    <source>
        <dbReference type="ARBA" id="ARBA00001966"/>
    </source>
</evidence>
<keyword evidence="4" id="KW-0479">Metal-binding</keyword>
<evidence type="ECO:0000256" key="4">
    <source>
        <dbReference type="ARBA" id="ARBA00022723"/>
    </source>
</evidence>
<dbReference type="InterPro" id="IPR058240">
    <property type="entry name" value="rSAM_sf"/>
</dbReference>
<gene>
    <name evidence="8" type="ORF">H9785_00285</name>
</gene>
<dbReference type="InterPro" id="IPR023404">
    <property type="entry name" value="rSAM_horseshoe"/>
</dbReference>
<evidence type="ECO:0000256" key="5">
    <source>
        <dbReference type="ARBA" id="ARBA00023004"/>
    </source>
</evidence>
<evidence type="ECO:0000256" key="6">
    <source>
        <dbReference type="ARBA" id="ARBA00023014"/>
    </source>
</evidence>
<dbReference type="GO" id="GO:0051539">
    <property type="term" value="F:4 iron, 4 sulfur cluster binding"/>
    <property type="evidence" value="ECO:0007669"/>
    <property type="project" value="UniProtKB-KW"/>
</dbReference>
<comment type="cofactor">
    <cofactor evidence="1">
        <name>[4Fe-4S] cluster</name>
        <dbReference type="ChEBI" id="CHEBI:49883"/>
    </cofactor>
</comment>
<dbReference type="GO" id="GO:0003824">
    <property type="term" value="F:catalytic activity"/>
    <property type="evidence" value="ECO:0007669"/>
    <property type="project" value="InterPro"/>
</dbReference>
<accession>A0A9D2HRH2</accession>
<reference evidence="8" key="2">
    <citation type="submission" date="2021-04" db="EMBL/GenBank/DDBJ databases">
        <authorList>
            <person name="Gilroy R."/>
        </authorList>
    </citation>
    <scope>NUCLEOTIDE SEQUENCE</scope>
    <source>
        <strain evidence="8">ChiHecec1B25-7008</strain>
    </source>
</reference>
<dbReference type="SFLD" id="SFLDG01086">
    <property type="entry name" value="elongater_protein-like"/>
    <property type="match status" value="1"/>
</dbReference>
<dbReference type="AlphaFoldDB" id="A0A9D2HRH2"/>
<proteinExistence type="predicted"/>
<evidence type="ECO:0000256" key="3">
    <source>
        <dbReference type="ARBA" id="ARBA00022691"/>
    </source>
</evidence>
<dbReference type="GO" id="GO:0046872">
    <property type="term" value="F:metal ion binding"/>
    <property type="evidence" value="ECO:0007669"/>
    <property type="project" value="UniProtKB-KW"/>
</dbReference>
<evidence type="ECO:0000313" key="9">
    <source>
        <dbReference type="Proteomes" id="UP000823860"/>
    </source>
</evidence>
<evidence type="ECO:0000256" key="2">
    <source>
        <dbReference type="ARBA" id="ARBA00022485"/>
    </source>
</evidence>
<protein>
    <submittedName>
        <fullName evidence="8">TIGR01212 family radical SAM protein</fullName>
    </submittedName>
</protein>
<dbReference type="SMART" id="SM00729">
    <property type="entry name" value="Elp3"/>
    <property type="match status" value="1"/>
</dbReference>
<reference evidence="8" key="1">
    <citation type="journal article" date="2021" name="PeerJ">
        <title>Extensive microbial diversity within the chicken gut microbiome revealed by metagenomics and culture.</title>
        <authorList>
            <person name="Gilroy R."/>
            <person name="Ravi A."/>
            <person name="Getino M."/>
            <person name="Pursley I."/>
            <person name="Horton D.L."/>
            <person name="Alikhan N.F."/>
            <person name="Baker D."/>
            <person name="Gharbi K."/>
            <person name="Hall N."/>
            <person name="Watson M."/>
            <person name="Adriaenssens E.M."/>
            <person name="Foster-Nyarko E."/>
            <person name="Jarju S."/>
            <person name="Secka A."/>
            <person name="Antonio M."/>
            <person name="Oren A."/>
            <person name="Chaudhuri R.R."/>
            <person name="La Ragione R."/>
            <person name="Hildebrand F."/>
            <person name="Pallen M.J."/>
        </authorList>
    </citation>
    <scope>NUCLEOTIDE SEQUENCE</scope>
    <source>
        <strain evidence="8">ChiHecec1B25-7008</strain>
    </source>
</reference>
<name>A0A9D2HRH2_9BACE</name>
<keyword evidence="6" id="KW-0411">Iron-sulfur</keyword>
<dbReference type="InterPro" id="IPR005911">
    <property type="entry name" value="YhcC-like"/>
</dbReference>
<dbReference type="SFLD" id="SFLDS00029">
    <property type="entry name" value="Radical_SAM"/>
    <property type="match status" value="1"/>
</dbReference>
<keyword evidence="3" id="KW-0949">S-adenosyl-L-methionine</keyword>
<dbReference type="InterPro" id="IPR007197">
    <property type="entry name" value="rSAM"/>
</dbReference>
<dbReference type="Pfam" id="PF16199">
    <property type="entry name" value="Radical_SAM_C"/>
    <property type="match status" value="1"/>
</dbReference>
<keyword evidence="2" id="KW-0004">4Fe-4S</keyword>
<comment type="caution">
    <text evidence="8">The sequence shown here is derived from an EMBL/GenBank/DDBJ whole genome shotgun (WGS) entry which is preliminary data.</text>
</comment>
<dbReference type="CDD" id="cd01335">
    <property type="entry name" value="Radical_SAM"/>
    <property type="match status" value="1"/>
</dbReference>
<evidence type="ECO:0000259" key="7">
    <source>
        <dbReference type="PROSITE" id="PS51918"/>
    </source>
</evidence>
<dbReference type="SUPFAM" id="SSF102114">
    <property type="entry name" value="Radical SAM enzymes"/>
    <property type="match status" value="1"/>
</dbReference>
<dbReference type="PANTHER" id="PTHR11135">
    <property type="entry name" value="HISTONE ACETYLTRANSFERASE-RELATED"/>
    <property type="match status" value="1"/>
</dbReference>
<keyword evidence="5" id="KW-0408">Iron</keyword>
<dbReference type="SFLD" id="SFLDG01091">
    <property type="entry name" value="uncharacterized_CHP01210-like"/>
    <property type="match status" value="1"/>
</dbReference>
<organism evidence="8 9">
    <name type="scientific">Candidatus Bacteroides intestinavium</name>
    <dbReference type="NCBI Taxonomy" id="2838469"/>
    <lineage>
        <taxon>Bacteria</taxon>
        <taxon>Pseudomonadati</taxon>
        <taxon>Bacteroidota</taxon>
        <taxon>Bacteroidia</taxon>
        <taxon>Bacteroidales</taxon>
        <taxon>Bacteroidaceae</taxon>
        <taxon>Bacteroides</taxon>
    </lineage>
</organism>